<evidence type="ECO:0000313" key="8">
    <source>
        <dbReference type="EMBL" id="NLR67529.1"/>
    </source>
</evidence>
<comment type="similarity">
    <text evidence="1">Belongs to the glycosyl hydrolase 32 family.</text>
</comment>
<keyword evidence="4" id="KW-0326">Glycosidase</keyword>
<evidence type="ECO:0000256" key="5">
    <source>
        <dbReference type="SAM" id="SignalP"/>
    </source>
</evidence>
<accession>A0A847RKI7</accession>
<dbReference type="InterPro" id="IPR023296">
    <property type="entry name" value="Glyco_hydro_beta-prop_sf"/>
</dbReference>
<feature type="chain" id="PRO_5032490746" description="beta-fructofuranosidase" evidence="5">
    <location>
        <begin position="27"/>
        <end position="519"/>
    </location>
</feature>
<evidence type="ECO:0000259" key="6">
    <source>
        <dbReference type="Pfam" id="PF00251"/>
    </source>
</evidence>
<dbReference type="PANTHER" id="PTHR43101:SF1">
    <property type="entry name" value="BETA-FRUCTOSIDASE"/>
    <property type="match status" value="1"/>
</dbReference>
<dbReference type="InterPro" id="IPR032507">
    <property type="entry name" value="BT1760-like_C"/>
</dbReference>
<feature type="domain" description="Glycosyl hydrolase family 32 N-terminal" evidence="6">
    <location>
        <begin position="60"/>
        <end position="320"/>
    </location>
</feature>
<dbReference type="EMBL" id="JABAIA010000003">
    <property type="protein sequence ID" value="NLR67529.1"/>
    <property type="molecule type" value="Genomic_DNA"/>
</dbReference>
<evidence type="ECO:0000256" key="3">
    <source>
        <dbReference type="ARBA" id="ARBA00022801"/>
    </source>
</evidence>
<dbReference type="SUPFAM" id="SSF75005">
    <property type="entry name" value="Arabinanase/levansucrase/invertase"/>
    <property type="match status" value="1"/>
</dbReference>
<dbReference type="Proteomes" id="UP000570474">
    <property type="component" value="Unassembled WGS sequence"/>
</dbReference>
<dbReference type="InterPro" id="IPR013148">
    <property type="entry name" value="Glyco_hydro_32_N"/>
</dbReference>
<dbReference type="AlphaFoldDB" id="A0A847RKI7"/>
<dbReference type="SUPFAM" id="SSF49899">
    <property type="entry name" value="Concanavalin A-like lectins/glucanases"/>
    <property type="match status" value="1"/>
</dbReference>
<name>A0A847RKI7_9BACT</name>
<sequence>MNYTYRYFYCLCAMLLLFACKKSDQAAAPAPDTMSSNQVYPLPTAMWMQPAGSQPYFSSGFVGDPMPFYDNGTYHVFYLHDGDWTGYGYHPIHTFETNDFSGYRYNGRVMPFGAADQPDTKIGTGSVIKAGDKYYMYYTYSDEGNWAFGKSRECIMYATSTDLKTWTKHYGYTIYSPEGFSDLYNFRDPAVIYSRETNEYLMLVASRLDNKAVIAKFTTTDPAANNWSYKGLFYTADADNYVMMECPDVFRLGDYWYLVFSENGDHPMVHYRYSRSMNGPWIRPANDVLDGEYFYAGKTAGNEKERFLAGWTPRNADNNDNGSRLWGGNLVSHQLTQNSDGTLNIKAPAGIEKKFTSPVKLNSVFRDATVQQDQQGISFNATTNPSYIVFNQLRGKRMITATIAGVAAGAQFGVAFGMDRSFQQGNRYLVGFDEATDHITSTYMNAGWPRANAAINYMITPGKEYQLKLIIDGSVCTMYINDQAALTSRIYSLPNNYWGFYAANGNVQLKNLQVYQMNN</sequence>
<evidence type="ECO:0000313" key="9">
    <source>
        <dbReference type="Proteomes" id="UP000570474"/>
    </source>
</evidence>
<evidence type="ECO:0000259" key="7">
    <source>
        <dbReference type="Pfam" id="PF16346"/>
    </source>
</evidence>
<dbReference type="Pfam" id="PF16346">
    <property type="entry name" value="GH32_BT1760-like_C"/>
    <property type="match status" value="1"/>
</dbReference>
<dbReference type="InterPro" id="IPR051214">
    <property type="entry name" value="GH32_Enzymes"/>
</dbReference>
<dbReference type="PANTHER" id="PTHR43101">
    <property type="entry name" value="BETA-FRUCTOSIDASE"/>
    <property type="match status" value="1"/>
</dbReference>
<dbReference type="SMART" id="SM00640">
    <property type="entry name" value="Glyco_32"/>
    <property type="match status" value="1"/>
</dbReference>
<evidence type="ECO:0000256" key="4">
    <source>
        <dbReference type="ARBA" id="ARBA00023295"/>
    </source>
</evidence>
<dbReference type="CDD" id="cd08995">
    <property type="entry name" value="GH32_EcAec43-like"/>
    <property type="match status" value="1"/>
</dbReference>
<dbReference type="Gene3D" id="2.60.120.560">
    <property type="entry name" value="Exo-inulinase, domain 1"/>
    <property type="match status" value="1"/>
</dbReference>
<gene>
    <name evidence="8" type="ORF">HGH92_24710</name>
</gene>
<evidence type="ECO:0000256" key="2">
    <source>
        <dbReference type="ARBA" id="ARBA00012758"/>
    </source>
</evidence>
<keyword evidence="9" id="KW-1185">Reference proteome</keyword>
<dbReference type="EC" id="3.2.1.26" evidence="2"/>
<comment type="caution">
    <text evidence="8">The sequence shown here is derived from an EMBL/GenBank/DDBJ whole genome shotgun (WGS) entry which is preliminary data.</text>
</comment>
<evidence type="ECO:0000256" key="1">
    <source>
        <dbReference type="ARBA" id="ARBA00009902"/>
    </source>
</evidence>
<keyword evidence="5" id="KW-0732">Signal</keyword>
<organism evidence="8 9">
    <name type="scientific">Chitinophaga varians</name>
    <dbReference type="NCBI Taxonomy" id="2202339"/>
    <lineage>
        <taxon>Bacteria</taxon>
        <taxon>Pseudomonadati</taxon>
        <taxon>Bacteroidota</taxon>
        <taxon>Chitinophagia</taxon>
        <taxon>Chitinophagales</taxon>
        <taxon>Chitinophagaceae</taxon>
        <taxon>Chitinophaga</taxon>
    </lineage>
</organism>
<dbReference type="InterPro" id="IPR001362">
    <property type="entry name" value="Glyco_hydro_32"/>
</dbReference>
<dbReference type="RefSeq" id="WP_168873487.1">
    <property type="nucleotide sequence ID" value="NZ_JABAIA010000003.1"/>
</dbReference>
<feature type="domain" description="BT1760-like C-terminal" evidence="7">
    <location>
        <begin position="341"/>
        <end position="514"/>
    </location>
</feature>
<proteinExistence type="inferred from homology"/>
<protein>
    <recommendedName>
        <fullName evidence="2">beta-fructofuranosidase</fullName>
        <ecNumber evidence="2">3.2.1.26</ecNumber>
    </recommendedName>
</protein>
<feature type="signal peptide" evidence="5">
    <location>
        <begin position="1"/>
        <end position="26"/>
    </location>
</feature>
<dbReference type="Gene3D" id="2.115.10.20">
    <property type="entry name" value="Glycosyl hydrolase domain, family 43"/>
    <property type="match status" value="1"/>
</dbReference>
<keyword evidence="3" id="KW-0378">Hydrolase</keyword>
<dbReference type="GO" id="GO:0004564">
    <property type="term" value="F:beta-fructofuranosidase activity"/>
    <property type="evidence" value="ECO:0007669"/>
    <property type="project" value="UniProtKB-EC"/>
</dbReference>
<dbReference type="GO" id="GO:0005975">
    <property type="term" value="P:carbohydrate metabolic process"/>
    <property type="evidence" value="ECO:0007669"/>
    <property type="project" value="InterPro"/>
</dbReference>
<dbReference type="Pfam" id="PF00251">
    <property type="entry name" value="Glyco_hydro_32N"/>
    <property type="match status" value="1"/>
</dbReference>
<dbReference type="InterPro" id="IPR013320">
    <property type="entry name" value="ConA-like_dom_sf"/>
</dbReference>
<dbReference type="PROSITE" id="PS51257">
    <property type="entry name" value="PROKAR_LIPOPROTEIN"/>
    <property type="match status" value="1"/>
</dbReference>
<reference evidence="8 9" key="1">
    <citation type="submission" date="2020-04" db="EMBL/GenBank/DDBJ databases">
        <authorList>
            <person name="Yin C."/>
        </authorList>
    </citation>
    <scope>NUCLEOTIDE SEQUENCE [LARGE SCALE GENOMIC DNA]</scope>
    <source>
        <strain evidence="8 9">Ae27</strain>
    </source>
</reference>